<evidence type="ECO:0000256" key="11">
    <source>
        <dbReference type="ARBA" id="ARBA00023136"/>
    </source>
</evidence>
<comment type="similarity">
    <text evidence="3 14">Belongs to the ALG10 glucosyltransferase family.</text>
</comment>
<keyword evidence="9" id="KW-0256">Endoplasmic reticulum</keyword>
<comment type="pathway">
    <text evidence="2">Protein modification; protein glycosylation.</text>
</comment>
<keyword evidence="10 14" id="KW-1133">Transmembrane helix</keyword>
<name>A0A0W0F5S2_MONRR</name>
<keyword evidence="7 15" id="KW-0808">Transferase</keyword>
<dbReference type="PANTHER" id="PTHR12989:SF10">
    <property type="entry name" value="DOL-P-GLC:GLC(2)MAN(9)GLCNAC(2)-PP-DOL ALPHA-1,2-GLUCOSYLTRANSFERASE-RELATED"/>
    <property type="match status" value="1"/>
</dbReference>
<feature type="transmembrane region" description="Helical" evidence="14">
    <location>
        <begin position="451"/>
        <end position="476"/>
    </location>
</feature>
<evidence type="ECO:0000313" key="16">
    <source>
        <dbReference type="Proteomes" id="UP000054988"/>
    </source>
</evidence>
<dbReference type="Pfam" id="PF04922">
    <property type="entry name" value="DIE2_ALG10"/>
    <property type="match status" value="1"/>
</dbReference>
<reference evidence="15 16" key="1">
    <citation type="submission" date="2015-12" db="EMBL/GenBank/DDBJ databases">
        <title>Draft genome sequence of Moniliophthora roreri, the causal agent of frosty pod rot of cacao.</title>
        <authorList>
            <person name="Aime M.C."/>
            <person name="Diaz-Valderrama J.R."/>
            <person name="Kijpornyongpan T."/>
            <person name="Phillips-Mora W."/>
        </authorList>
    </citation>
    <scope>NUCLEOTIDE SEQUENCE [LARGE SCALE GENOMIC DNA]</scope>
    <source>
        <strain evidence="15 16">MCA 2952</strain>
    </source>
</reference>
<evidence type="ECO:0000256" key="9">
    <source>
        <dbReference type="ARBA" id="ARBA00022824"/>
    </source>
</evidence>
<feature type="transmembrane region" description="Helical" evidence="14">
    <location>
        <begin position="184"/>
        <end position="210"/>
    </location>
</feature>
<organism evidence="15 16">
    <name type="scientific">Moniliophthora roreri</name>
    <name type="common">Frosty pod rot fungus</name>
    <name type="synonym">Monilia roreri</name>
    <dbReference type="NCBI Taxonomy" id="221103"/>
    <lineage>
        <taxon>Eukaryota</taxon>
        <taxon>Fungi</taxon>
        <taxon>Dikarya</taxon>
        <taxon>Basidiomycota</taxon>
        <taxon>Agaricomycotina</taxon>
        <taxon>Agaricomycetes</taxon>
        <taxon>Agaricomycetidae</taxon>
        <taxon>Agaricales</taxon>
        <taxon>Marasmiineae</taxon>
        <taxon>Marasmiaceae</taxon>
        <taxon>Moniliophthora</taxon>
    </lineage>
</organism>
<feature type="transmembrane region" description="Helical" evidence="14">
    <location>
        <begin position="106"/>
        <end position="127"/>
    </location>
</feature>
<dbReference type="InterPro" id="IPR016900">
    <property type="entry name" value="Alg10"/>
</dbReference>
<feature type="transmembrane region" description="Helical" evidence="14">
    <location>
        <begin position="384"/>
        <end position="403"/>
    </location>
</feature>
<evidence type="ECO:0000256" key="8">
    <source>
        <dbReference type="ARBA" id="ARBA00022692"/>
    </source>
</evidence>
<evidence type="ECO:0000256" key="5">
    <source>
        <dbReference type="ARBA" id="ARBA00018512"/>
    </source>
</evidence>
<keyword evidence="11 14" id="KW-0472">Membrane</keyword>
<keyword evidence="6 14" id="KW-0328">Glycosyltransferase</keyword>
<dbReference type="GO" id="GO:0006488">
    <property type="term" value="P:dolichol-linked oligosaccharide biosynthetic process"/>
    <property type="evidence" value="ECO:0007669"/>
    <property type="project" value="UniProtKB-UniRule"/>
</dbReference>
<accession>A0A0W0F5S2</accession>
<feature type="transmembrane region" description="Helical" evidence="14">
    <location>
        <begin position="415"/>
        <end position="431"/>
    </location>
</feature>
<sequence length="486" mass="55343">MSFEVTVMASGEPHMHATFEPVRQVIEISRSVGQPGAKMWPAYAVLKEVNKLVDKPYMDEPFHIPQAQAYCRGEFDYWDPKITTPPGLYIMSLIFKKVFMFKCNLAMLRLTTTLSLLALPIVLTRLICFHRRTRPPVNLLAPTPDAIVLSLFPIAWFFGFLYYTEVPSLVFVALTVTAATDDQHWLAALLGLISCTFRQTNVIWILYGFAASQLMYLRFRRVLPGDQPPKKLHDPPALAARFGDFFKGILSIPGVLPDILPSFVPYTLVLAAFGAFVVWNGGIVLGDKSNHIPALHIPQLYYFAAFSTAFGWPVLISGPGGAVGLAKEVYKRMFGSKTRSTITMLVMSAMTVTIKFLTIHHPFLLSDNRHYTFYVWHRIYMYHWLAQYLLVPAYLACAWAWYLRVGNEQTMLQTLVLPILTVFTLLPTPLLEPRYFLIPYILMRAQIMKVPGWSLALEGVWYSFINLVTMGIFLYLPREGVGRFMW</sequence>
<dbReference type="PIRSF" id="PIRSF028810">
    <property type="entry name" value="Alpha1_2_glucosyltferase_Alg10"/>
    <property type="match status" value="1"/>
</dbReference>
<evidence type="ECO:0000256" key="4">
    <source>
        <dbReference type="ARBA" id="ARBA00011967"/>
    </source>
</evidence>
<evidence type="ECO:0000256" key="14">
    <source>
        <dbReference type="PIRNR" id="PIRNR028810"/>
    </source>
</evidence>
<evidence type="ECO:0000313" key="15">
    <source>
        <dbReference type="EMBL" id="KTB31669.1"/>
    </source>
</evidence>
<dbReference type="GO" id="GO:0106073">
    <property type="term" value="F:dolichyl pyrophosphate Glc2Man9GlcNAc2 alpha-1,2-glucosyltransferase activity"/>
    <property type="evidence" value="ECO:0007669"/>
    <property type="project" value="UniProtKB-UniRule"/>
</dbReference>
<dbReference type="AlphaFoldDB" id="A0A0W0F5S2"/>
<dbReference type="PANTHER" id="PTHR12989">
    <property type="entry name" value="ALPHA-1,2-GLUCOSYLTRANSFERASE ALG10"/>
    <property type="match status" value="1"/>
</dbReference>
<dbReference type="EMBL" id="LATX01002301">
    <property type="protein sequence ID" value="KTB31669.1"/>
    <property type="molecule type" value="Genomic_DNA"/>
</dbReference>
<evidence type="ECO:0000256" key="2">
    <source>
        <dbReference type="ARBA" id="ARBA00004922"/>
    </source>
</evidence>
<dbReference type="Proteomes" id="UP000054988">
    <property type="component" value="Unassembled WGS sequence"/>
</dbReference>
<comment type="function">
    <text evidence="12">Dol-P-Glc:Glc(2)Man(9)GlcNAc(2)-PP-Dol alpha-1,2-glucosyltransferase that operates in the biosynthetic pathway of dolichol-linked oligosaccharides, the glycan precursors employed in protein asparagine (N)-glycosylation. The assembly of dolichol-linked oligosaccharides begins on the cytosolic side of the endoplasmic reticulum membrane and finishes in its lumen. The sequential addition of sugars to dolichol pyrophosphate produces dolichol-linked oligosaccharides containing fourteen sugars, including two GlcNAcs, nine mannoses and three glucoses. Once assembled, the oligosaccharide is transferred from the lipid to nascent proteins by oligosaccharyltransferases. In the lumen of the endoplasmic reticulum, adds the third and last glucose residue from dolichyl phosphate glucose (Dol-P-Glc) onto the lipid-linked oligosaccharide intermediate Glc(2)Man(9)GlcNAc(2)-PP-Dol to produce Glc(3)Man(9)GlcNAc(2)-PP-Dol.</text>
</comment>
<evidence type="ECO:0000256" key="13">
    <source>
        <dbReference type="ARBA" id="ARBA00048064"/>
    </source>
</evidence>
<proteinExistence type="inferred from homology"/>
<feature type="transmembrane region" description="Helical" evidence="14">
    <location>
        <begin position="344"/>
        <end position="364"/>
    </location>
</feature>
<protein>
    <recommendedName>
        <fullName evidence="5 14">Dol-P-Glc:Glc(2)Man(9)GlcNAc(2)-PP-Dol alpha-1,2-glucosyltransferase</fullName>
        <ecNumber evidence="4 14">2.4.1.256</ecNumber>
    </recommendedName>
</protein>
<comment type="catalytic activity">
    <reaction evidence="13">
        <text>an alpha-D-Glc-(1-&gt;3)-alpha-D-Glc-(1-&gt;3)-alpha-D-Man-(1-&gt;2)-alpha-D-Man-(1-&gt;2)-alpha-D-Man-(1-&gt;3)-[alpha-D-Man-(1-&gt;2)-alpha-D-Man-(1-&gt;3)-[alpha-D-Man-(1-&gt;2)-alpha-D-Man-(1-&gt;6)]-alpha-D-Man-(1-&gt;6)]-beta-D-Man-(1-&gt;4)-beta-D-GlcNAc-(1-&gt;4)-alpha-D-GlcNAc-diphospho-di-trans,poly-cis-dolichol + a di-trans,poly-cis-dolichyl beta-D-glucosyl phosphate = a alpha-D-Glc-(1-&gt;2)-alpha-D-Glc-(1-&gt;3)-alpha-D-Glc-(1-&gt;3)-alpha-D-Man-(1-&gt;2)-alpha-D-Man-(1-&gt;2)-alpha-D-Man-(1-&gt;3)-[alpha-D-Man-(1-&gt;2)-alpha-D-Man-(1-&gt;3)-[alpha-D-Man-(1-&gt;2)-alpha-D-Man-(1-&gt;6)]-alpha-D-Man-(1-&gt;6)]-beta-D-Man-(1-&gt;4)-beta-D-GlcNAc-(1-&gt;4)-alpha-D-GlcNAc-diphospho-di-trans,poly-cis-dolichol + a di-trans,poly-cis-dolichyl phosphate + H(+)</text>
        <dbReference type="Rhea" id="RHEA:29543"/>
        <dbReference type="Rhea" id="RHEA-COMP:19498"/>
        <dbReference type="Rhea" id="RHEA-COMP:19502"/>
        <dbReference type="Rhea" id="RHEA-COMP:19512"/>
        <dbReference type="Rhea" id="RHEA-COMP:19522"/>
        <dbReference type="ChEBI" id="CHEBI:15378"/>
        <dbReference type="ChEBI" id="CHEBI:57525"/>
        <dbReference type="ChEBI" id="CHEBI:57683"/>
        <dbReference type="ChEBI" id="CHEBI:132522"/>
        <dbReference type="ChEBI" id="CHEBI:132523"/>
        <dbReference type="EC" id="2.4.1.256"/>
    </reaction>
    <physiologicalReaction direction="left-to-right" evidence="13">
        <dbReference type="Rhea" id="RHEA:29544"/>
    </physiologicalReaction>
</comment>
<evidence type="ECO:0000256" key="3">
    <source>
        <dbReference type="ARBA" id="ARBA00010600"/>
    </source>
</evidence>
<keyword evidence="8 14" id="KW-0812">Transmembrane</keyword>
<evidence type="ECO:0000256" key="1">
    <source>
        <dbReference type="ARBA" id="ARBA00004477"/>
    </source>
</evidence>
<gene>
    <name evidence="15" type="ORF">WG66_15725</name>
</gene>
<comment type="caution">
    <text evidence="15">The sequence shown here is derived from an EMBL/GenBank/DDBJ whole genome shotgun (WGS) entry which is preliminary data.</text>
</comment>
<evidence type="ECO:0000256" key="12">
    <source>
        <dbReference type="ARBA" id="ARBA00044727"/>
    </source>
</evidence>
<feature type="transmembrane region" description="Helical" evidence="14">
    <location>
        <begin position="139"/>
        <end position="164"/>
    </location>
</feature>
<comment type="subcellular location">
    <subcellularLocation>
        <location evidence="1">Endoplasmic reticulum membrane</location>
        <topology evidence="1">Multi-pass membrane protein</topology>
    </subcellularLocation>
</comment>
<dbReference type="eggNOG" id="KOG2642">
    <property type="taxonomic scope" value="Eukaryota"/>
</dbReference>
<dbReference type="EC" id="2.4.1.256" evidence="4 14"/>
<dbReference type="GO" id="GO:0005789">
    <property type="term" value="C:endoplasmic reticulum membrane"/>
    <property type="evidence" value="ECO:0007669"/>
    <property type="project" value="UniProtKB-SubCell"/>
</dbReference>
<evidence type="ECO:0000256" key="7">
    <source>
        <dbReference type="ARBA" id="ARBA00022679"/>
    </source>
</evidence>
<comment type="caution">
    <text evidence="14">Lacks conserved residue(s) required for the propagation of feature annotation.</text>
</comment>
<feature type="transmembrane region" description="Helical" evidence="14">
    <location>
        <begin position="259"/>
        <end position="279"/>
    </location>
</feature>
<evidence type="ECO:0000256" key="10">
    <source>
        <dbReference type="ARBA" id="ARBA00022989"/>
    </source>
</evidence>
<feature type="transmembrane region" description="Helical" evidence="14">
    <location>
        <begin position="299"/>
        <end position="323"/>
    </location>
</feature>
<evidence type="ECO:0000256" key="6">
    <source>
        <dbReference type="ARBA" id="ARBA00022676"/>
    </source>
</evidence>